<dbReference type="InterPro" id="IPR011990">
    <property type="entry name" value="TPR-like_helical_dom_sf"/>
</dbReference>
<dbReference type="RefSeq" id="WP_380736112.1">
    <property type="nucleotide sequence ID" value="NZ_JBHSCX010000003.1"/>
</dbReference>
<accession>A0ABV8V2J7</accession>
<protein>
    <submittedName>
        <fullName evidence="1">Tetratricopeptide repeat protein</fullName>
    </submittedName>
</protein>
<dbReference type="Pfam" id="PF08238">
    <property type="entry name" value="Sel1"/>
    <property type="match status" value="2"/>
</dbReference>
<reference evidence="2" key="1">
    <citation type="journal article" date="2019" name="Int. J. Syst. Evol. Microbiol.">
        <title>The Global Catalogue of Microorganisms (GCM) 10K type strain sequencing project: providing services to taxonomists for standard genome sequencing and annotation.</title>
        <authorList>
            <consortium name="The Broad Institute Genomics Platform"/>
            <consortium name="The Broad Institute Genome Sequencing Center for Infectious Disease"/>
            <person name="Wu L."/>
            <person name="Ma J."/>
        </authorList>
    </citation>
    <scope>NUCLEOTIDE SEQUENCE [LARGE SCALE GENOMIC DNA]</scope>
    <source>
        <strain evidence="2">CECT 8570</strain>
    </source>
</reference>
<keyword evidence="2" id="KW-1185">Reference proteome</keyword>
<dbReference type="SMART" id="SM00671">
    <property type="entry name" value="SEL1"/>
    <property type="match status" value="1"/>
</dbReference>
<dbReference type="Proteomes" id="UP001595840">
    <property type="component" value="Unassembled WGS sequence"/>
</dbReference>
<comment type="caution">
    <text evidence="1">The sequence shown here is derived from an EMBL/GenBank/DDBJ whole genome shotgun (WGS) entry which is preliminary data.</text>
</comment>
<proteinExistence type="predicted"/>
<organism evidence="1 2">
    <name type="scientific">Simiduia curdlanivorans</name>
    <dbReference type="NCBI Taxonomy" id="1492769"/>
    <lineage>
        <taxon>Bacteria</taxon>
        <taxon>Pseudomonadati</taxon>
        <taxon>Pseudomonadota</taxon>
        <taxon>Gammaproteobacteria</taxon>
        <taxon>Cellvibrionales</taxon>
        <taxon>Cellvibrionaceae</taxon>
        <taxon>Simiduia</taxon>
    </lineage>
</organism>
<gene>
    <name evidence="1" type="ORF">ACFOX3_04100</name>
</gene>
<dbReference type="EMBL" id="JBHSCX010000003">
    <property type="protein sequence ID" value="MFC4361470.1"/>
    <property type="molecule type" value="Genomic_DNA"/>
</dbReference>
<dbReference type="Gene3D" id="1.25.40.10">
    <property type="entry name" value="Tetratricopeptide repeat domain"/>
    <property type="match status" value="1"/>
</dbReference>
<sequence>MIKLVLVLILAVQILTVLVGKEESDSPTSYDSELNAKQLREKLVKSCSKKNEIYAFCTCFRENLDLVTDDDLTKYRDRKRVLEAEAMKAKVSGDIVKLDVITTDISEGLIDNKISKKCMPPLLLEGEEYEKNFNKGIYHYAKKDYKKAIEYWLPYAEAGSGPAMANLAALYNREIDGQIDLLNLYHWSFKSGLNGDSQAQFNLAVMFLNGETGSKDLIKSYVWAEKAAQGGHDTAQKLKGDLDRYLSNDQIVEAQKYSAEIFQ</sequence>
<dbReference type="InterPro" id="IPR006597">
    <property type="entry name" value="Sel1-like"/>
</dbReference>
<dbReference type="SUPFAM" id="SSF81901">
    <property type="entry name" value="HCP-like"/>
    <property type="match status" value="1"/>
</dbReference>
<name>A0ABV8V2J7_9GAMM</name>
<evidence type="ECO:0000313" key="2">
    <source>
        <dbReference type="Proteomes" id="UP001595840"/>
    </source>
</evidence>
<evidence type="ECO:0000313" key="1">
    <source>
        <dbReference type="EMBL" id="MFC4361470.1"/>
    </source>
</evidence>